<comment type="caution">
    <text evidence="7">The sequence shown here is derived from an EMBL/GenBank/DDBJ whole genome shotgun (WGS) entry which is preliminary data.</text>
</comment>
<dbReference type="Gene3D" id="3.40.190.290">
    <property type="match status" value="1"/>
</dbReference>
<dbReference type="SUPFAM" id="SSF53850">
    <property type="entry name" value="Periplasmic binding protein-like II"/>
    <property type="match status" value="1"/>
</dbReference>
<evidence type="ECO:0000256" key="5">
    <source>
        <dbReference type="SAM" id="Coils"/>
    </source>
</evidence>
<name>A0A7X1FSA6_9SPHN</name>
<feature type="coiled-coil region" evidence="5">
    <location>
        <begin position="75"/>
        <end position="102"/>
    </location>
</feature>
<dbReference type="SUPFAM" id="SSF46785">
    <property type="entry name" value="Winged helix' DNA-binding domain"/>
    <property type="match status" value="2"/>
</dbReference>
<sequence length="413" mass="44038">MKRASGAGGPDSLFVQLHNLQMVAAVAASGSISGGGRDLYRSPSVVTRGVAEVEEVLGIELFDRSSSGFRSNWYGQLLIERIRRIEEEIAAAMAELARVRGGEALSPANLRHLMYSGRKLLLLIHLSESRTASGAAATLRITPSGVSMALGRLEEGIGLRLFHRNLQGMAPTDAGERLVLRARRMRAELRHALSELASAGGEPTGAVVVGALPLARTAVLPRAIAACLDRAPSVRIEAIEAPAENLLRRLRSGEVDLVLTVPGEGFEPRGVIADPLFSDHSVVIAAAGHPLAGRRLDPAEIIDQRWILPGRHSASRALFDRQLAAQGLSLPPPAVQTADLALIRRLLRERGDMLALTSRELVQDELASGTVAALDLNLPPIAREVVMLRREGAMLSPAVQAMIAAAREQVAVA</sequence>
<dbReference type="EMBL" id="JACLAW010000007">
    <property type="protein sequence ID" value="MBC2666066.1"/>
    <property type="molecule type" value="Genomic_DNA"/>
</dbReference>
<keyword evidence="3" id="KW-0238">DNA-binding</keyword>
<dbReference type="GO" id="GO:0005829">
    <property type="term" value="C:cytosol"/>
    <property type="evidence" value="ECO:0007669"/>
    <property type="project" value="TreeGrafter"/>
</dbReference>
<dbReference type="Pfam" id="PF00126">
    <property type="entry name" value="HTH_1"/>
    <property type="match status" value="2"/>
</dbReference>
<dbReference type="InterPro" id="IPR000847">
    <property type="entry name" value="LysR_HTH_N"/>
</dbReference>
<protein>
    <submittedName>
        <fullName evidence="7">LysR family transcriptional regulator</fullName>
    </submittedName>
</protein>
<keyword evidence="5" id="KW-0175">Coiled coil</keyword>
<dbReference type="Pfam" id="PF03466">
    <property type="entry name" value="LysR_substrate"/>
    <property type="match status" value="1"/>
</dbReference>
<keyword evidence="4" id="KW-0804">Transcription</keyword>
<dbReference type="RefSeq" id="WP_185664364.1">
    <property type="nucleotide sequence ID" value="NZ_JACLAW010000007.1"/>
</dbReference>
<dbReference type="GO" id="GO:0003700">
    <property type="term" value="F:DNA-binding transcription factor activity"/>
    <property type="evidence" value="ECO:0007669"/>
    <property type="project" value="InterPro"/>
</dbReference>
<evidence type="ECO:0000256" key="2">
    <source>
        <dbReference type="ARBA" id="ARBA00023015"/>
    </source>
</evidence>
<dbReference type="InterPro" id="IPR005119">
    <property type="entry name" value="LysR_subst-bd"/>
</dbReference>
<feature type="domain" description="HTH lysR-type" evidence="6">
    <location>
        <begin position="15"/>
        <end position="72"/>
    </location>
</feature>
<evidence type="ECO:0000256" key="3">
    <source>
        <dbReference type="ARBA" id="ARBA00023125"/>
    </source>
</evidence>
<dbReference type="InterPro" id="IPR036388">
    <property type="entry name" value="WH-like_DNA-bd_sf"/>
</dbReference>
<keyword evidence="8" id="KW-1185">Reference proteome</keyword>
<accession>A0A7X1FSA6</accession>
<feature type="domain" description="HTH lysR-type" evidence="6">
    <location>
        <begin position="118"/>
        <end position="172"/>
    </location>
</feature>
<proteinExistence type="inferred from homology"/>
<evidence type="ECO:0000256" key="4">
    <source>
        <dbReference type="ARBA" id="ARBA00023163"/>
    </source>
</evidence>
<dbReference type="InterPro" id="IPR036390">
    <property type="entry name" value="WH_DNA-bd_sf"/>
</dbReference>
<organism evidence="7 8">
    <name type="scientific">Novosphingobium flavum</name>
    <dbReference type="NCBI Taxonomy" id="1778672"/>
    <lineage>
        <taxon>Bacteria</taxon>
        <taxon>Pseudomonadati</taxon>
        <taxon>Pseudomonadota</taxon>
        <taxon>Alphaproteobacteria</taxon>
        <taxon>Sphingomonadales</taxon>
        <taxon>Sphingomonadaceae</taxon>
        <taxon>Novosphingobium</taxon>
    </lineage>
</organism>
<evidence type="ECO:0000259" key="6">
    <source>
        <dbReference type="PROSITE" id="PS50931"/>
    </source>
</evidence>
<evidence type="ECO:0000313" key="7">
    <source>
        <dbReference type="EMBL" id="MBC2666066.1"/>
    </source>
</evidence>
<dbReference type="Proteomes" id="UP000566813">
    <property type="component" value="Unassembled WGS sequence"/>
</dbReference>
<dbReference type="GO" id="GO:0003677">
    <property type="term" value="F:DNA binding"/>
    <property type="evidence" value="ECO:0007669"/>
    <property type="project" value="UniProtKB-KW"/>
</dbReference>
<dbReference type="PANTHER" id="PTHR30419:SF14">
    <property type="entry name" value="LYSR FAMILY TRANSCRIPTIONAL REGULATOR"/>
    <property type="match status" value="1"/>
</dbReference>
<evidence type="ECO:0000256" key="1">
    <source>
        <dbReference type="ARBA" id="ARBA00009437"/>
    </source>
</evidence>
<evidence type="ECO:0000313" key="8">
    <source>
        <dbReference type="Proteomes" id="UP000566813"/>
    </source>
</evidence>
<comment type="similarity">
    <text evidence="1">Belongs to the LysR transcriptional regulatory family.</text>
</comment>
<keyword evidence="2" id="KW-0805">Transcription regulation</keyword>
<dbReference type="PANTHER" id="PTHR30419">
    <property type="entry name" value="HTH-TYPE TRANSCRIPTIONAL REGULATOR YBHD"/>
    <property type="match status" value="1"/>
</dbReference>
<dbReference type="AlphaFoldDB" id="A0A7X1FSA6"/>
<dbReference type="InterPro" id="IPR050950">
    <property type="entry name" value="HTH-type_LysR_regulators"/>
</dbReference>
<gene>
    <name evidence="7" type="ORF">H7F51_11115</name>
</gene>
<dbReference type="Gene3D" id="1.10.10.10">
    <property type="entry name" value="Winged helix-like DNA-binding domain superfamily/Winged helix DNA-binding domain"/>
    <property type="match status" value="2"/>
</dbReference>
<reference evidence="7 8" key="1">
    <citation type="submission" date="2020-08" db="EMBL/GenBank/DDBJ databases">
        <title>The genome sequence of type strain Novosphingobium flavum NBRC 111647.</title>
        <authorList>
            <person name="Liu Y."/>
        </authorList>
    </citation>
    <scope>NUCLEOTIDE SEQUENCE [LARGE SCALE GENOMIC DNA]</scope>
    <source>
        <strain evidence="7 8">NBRC 111647</strain>
    </source>
</reference>
<dbReference type="PROSITE" id="PS50931">
    <property type="entry name" value="HTH_LYSR"/>
    <property type="match status" value="2"/>
</dbReference>